<reference evidence="1 4" key="2">
    <citation type="submission" date="2021-03" db="EMBL/GenBank/DDBJ databases">
        <title>First Case of infection caused by Chromobacterium haemolyticum derived from water in China.</title>
        <authorList>
            <person name="Chen J."/>
            <person name="Liu C."/>
        </authorList>
    </citation>
    <scope>NUCLEOTIDE SEQUENCE [LARGE SCALE GENOMIC DNA]</scope>
    <source>
        <strain evidence="1 4">WJ-5</strain>
    </source>
</reference>
<dbReference type="GeneID" id="58562007"/>
<organism evidence="2 3">
    <name type="scientific">Chromobacterium haemolyticum</name>
    <dbReference type="NCBI Taxonomy" id="394935"/>
    <lineage>
        <taxon>Bacteria</taxon>
        <taxon>Pseudomonadati</taxon>
        <taxon>Pseudomonadota</taxon>
        <taxon>Betaproteobacteria</taxon>
        <taxon>Neisseriales</taxon>
        <taxon>Chromobacteriaceae</taxon>
        <taxon>Chromobacterium</taxon>
    </lineage>
</organism>
<accession>A0A1W0D9G6</accession>
<dbReference type="RefSeq" id="WP_019101727.1">
    <property type="nucleotide sequence ID" value="NZ_AP019312.1"/>
</dbReference>
<dbReference type="Proteomes" id="UP000192721">
    <property type="component" value="Unassembled WGS sequence"/>
</dbReference>
<name>A0A1W0D9G6_9NEIS</name>
<reference evidence="2 3" key="1">
    <citation type="submission" date="2017-02" db="EMBL/GenBank/DDBJ databases">
        <title>Chromobacterium haemolyticum H5244.</title>
        <authorList>
            <person name="Gulvik C.A."/>
        </authorList>
    </citation>
    <scope>NUCLEOTIDE SEQUENCE [LARGE SCALE GENOMIC DNA]</scope>
    <source>
        <strain evidence="2 3">H5244</strain>
    </source>
</reference>
<protein>
    <submittedName>
        <fullName evidence="2">Uncharacterized protein</fullName>
    </submittedName>
</protein>
<dbReference type="EMBL" id="JAFLRD010000001">
    <property type="protein sequence ID" value="MBO0413887.1"/>
    <property type="molecule type" value="Genomic_DNA"/>
</dbReference>
<comment type="caution">
    <text evidence="2">The sequence shown here is derived from an EMBL/GenBank/DDBJ whole genome shotgun (WGS) entry which is preliminary data.</text>
</comment>
<evidence type="ECO:0000313" key="4">
    <source>
        <dbReference type="Proteomes" id="UP000664349"/>
    </source>
</evidence>
<dbReference type="OrthoDB" id="8612928at2"/>
<evidence type="ECO:0000313" key="2">
    <source>
        <dbReference type="EMBL" id="OQS43646.1"/>
    </source>
</evidence>
<gene>
    <name evidence="2" type="ORF">B0T45_02735</name>
    <name evidence="1" type="ORF">J1C50_00060</name>
</gene>
<dbReference type="EMBL" id="MUKV01000002">
    <property type="protein sequence ID" value="OQS43646.1"/>
    <property type="molecule type" value="Genomic_DNA"/>
</dbReference>
<sequence>MKQQRFDIDLDKHYNATVVVACEECGHEIRHHLKSLHPDSVLRCHCGAHVSMSPLTVQQAERRVSEIKQSYRIH</sequence>
<evidence type="ECO:0000313" key="1">
    <source>
        <dbReference type="EMBL" id="MBO0413887.1"/>
    </source>
</evidence>
<proteinExistence type="predicted"/>
<dbReference type="AlphaFoldDB" id="A0A1W0D9G6"/>
<dbReference type="Proteomes" id="UP000664349">
    <property type="component" value="Unassembled WGS sequence"/>
</dbReference>
<keyword evidence="4" id="KW-1185">Reference proteome</keyword>
<evidence type="ECO:0000313" key="3">
    <source>
        <dbReference type="Proteomes" id="UP000192721"/>
    </source>
</evidence>